<gene>
    <name evidence="2" type="ORF">Pla163_36040</name>
</gene>
<name>A0A518D4Q3_9BACT</name>
<feature type="signal peptide" evidence="1">
    <location>
        <begin position="1"/>
        <end position="21"/>
    </location>
</feature>
<dbReference type="PROSITE" id="PS51257">
    <property type="entry name" value="PROKAR_LIPOPROTEIN"/>
    <property type="match status" value="1"/>
</dbReference>
<dbReference type="RefSeq" id="WP_419186099.1">
    <property type="nucleotide sequence ID" value="NZ_CP036290.1"/>
</dbReference>
<evidence type="ECO:0000256" key="1">
    <source>
        <dbReference type="SAM" id="SignalP"/>
    </source>
</evidence>
<dbReference type="InterPro" id="IPR011042">
    <property type="entry name" value="6-blade_b-propeller_TolB-like"/>
</dbReference>
<protein>
    <recommendedName>
        <fullName evidence="4">Virginiamycin B lyase</fullName>
    </recommendedName>
</protein>
<organism evidence="2 3">
    <name type="scientific">Rohdeia mirabilis</name>
    <dbReference type="NCBI Taxonomy" id="2528008"/>
    <lineage>
        <taxon>Bacteria</taxon>
        <taxon>Pseudomonadati</taxon>
        <taxon>Planctomycetota</taxon>
        <taxon>Planctomycetia</taxon>
        <taxon>Planctomycetia incertae sedis</taxon>
        <taxon>Rohdeia</taxon>
    </lineage>
</organism>
<dbReference type="Proteomes" id="UP000319342">
    <property type="component" value="Chromosome"/>
</dbReference>
<dbReference type="AlphaFoldDB" id="A0A518D4Q3"/>
<dbReference type="EMBL" id="CP036290">
    <property type="protein sequence ID" value="QDU86453.1"/>
    <property type="molecule type" value="Genomic_DNA"/>
</dbReference>
<evidence type="ECO:0000313" key="3">
    <source>
        <dbReference type="Proteomes" id="UP000319342"/>
    </source>
</evidence>
<dbReference type="Gene3D" id="2.120.10.30">
    <property type="entry name" value="TolB, C-terminal domain"/>
    <property type="match status" value="1"/>
</dbReference>
<dbReference type="SUPFAM" id="SSF75011">
    <property type="entry name" value="3-carboxy-cis,cis-mucoante lactonizing enzyme"/>
    <property type="match status" value="1"/>
</dbReference>
<sequence precursor="true">MTLRTNRTALALFTAPLALLAGCGGDDHDHDHEHAHSVVEHDLGLVDGLTAESIAMGLQNPSFVSFDGTGRLTISDSGHGRVLVRKADGTMETVVDGLPTEFWKVNLTEGTERFQLGALAALWLPDGRLAVSNGGLKDGEDHIVFRPKGGGELLASNGVAKTSDDDLDNGEGNLCGFSLSPDGGTLYVAGQGADAKTWVLACDVATRELTTLASADDAGIAINSPMHTMPIGDDRLLVLYSGAGGVDDGLFVEWDLTDGSVAAQWTLPGLTDPMGFAAMPDGGGYAVVDNNWALKEVLEGRIAKVTLPEGGGAAKVEIVADKVPGPVACAFGPDGKLYVALLGERFDEELGEVIAVSGL</sequence>
<evidence type="ECO:0000313" key="2">
    <source>
        <dbReference type="EMBL" id="QDU86453.1"/>
    </source>
</evidence>
<proteinExistence type="predicted"/>
<evidence type="ECO:0008006" key="4">
    <source>
        <dbReference type="Google" id="ProtNLM"/>
    </source>
</evidence>
<reference evidence="2 3" key="1">
    <citation type="submission" date="2019-02" db="EMBL/GenBank/DDBJ databases">
        <title>Deep-cultivation of Planctomycetes and their phenomic and genomic characterization uncovers novel biology.</title>
        <authorList>
            <person name="Wiegand S."/>
            <person name="Jogler M."/>
            <person name="Boedeker C."/>
            <person name="Pinto D."/>
            <person name="Vollmers J."/>
            <person name="Rivas-Marin E."/>
            <person name="Kohn T."/>
            <person name="Peeters S.H."/>
            <person name="Heuer A."/>
            <person name="Rast P."/>
            <person name="Oberbeckmann S."/>
            <person name="Bunk B."/>
            <person name="Jeske O."/>
            <person name="Meyerdierks A."/>
            <person name="Storesund J.E."/>
            <person name="Kallscheuer N."/>
            <person name="Luecker S."/>
            <person name="Lage O.M."/>
            <person name="Pohl T."/>
            <person name="Merkel B.J."/>
            <person name="Hornburger P."/>
            <person name="Mueller R.-W."/>
            <person name="Bruemmer F."/>
            <person name="Labrenz M."/>
            <person name="Spormann A.M."/>
            <person name="Op den Camp H."/>
            <person name="Overmann J."/>
            <person name="Amann R."/>
            <person name="Jetten M.S.M."/>
            <person name="Mascher T."/>
            <person name="Medema M.H."/>
            <person name="Devos D.P."/>
            <person name="Kaster A.-K."/>
            <person name="Ovreas L."/>
            <person name="Rohde M."/>
            <person name="Galperin M.Y."/>
            <person name="Jogler C."/>
        </authorList>
    </citation>
    <scope>NUCLEOTIDE SEQUENCE [LARGE SCALE GENOMIC DNA]</scope>
    <source>
        <strain evidence="2 3">Pla163</strain>
    </source>
</reference>
<accession>A0A518D4Q3</accession>
<keyword evidence="3" id="KW-1185">Reference proteome</keyword>
<feature type="chain" id="PRO_5021919312" description="Virginiamycin B lyase" evidence="1">
    <location>
        <begin position="22"/>
        <end position="359"/>
    </location>
</feature>
<keyword evidence="1" id="KW-0732">Signal</keyword>